<protein>
    <recommendedName>
        <fullName evidence="3">Retrovirus-related Pol polyprotein from transposon TNT 1-94</fullName>
    </recommendedName>
</protein>
<evidence type="ECO:0008006" key="3">
    <source>
        <dbReference type="Google" id="ProtNLM"/>
    </source>
</evidence>
<keyword evidence="2" id="KW-1185">Reference proteome</keyword>
<reference evidence="1 2" key="1">
    <citation type="journal article" date="2023" name="Life. Sci Alliance">
        <title>Evolutionary insights into 3D genome organization and epigenetic landscape of Vigna mungo.</title>
        <authorList>
            <person name="Junaid A."/>
            <person name="Singh B."/>
            <person name="Bhatia S."/>
        </authorList>
    </citation>
    <scope>NUCLEOTIDE SEQUENCE [LARGE SCALE GENOMIC DNA]</scope>
    <source>
        <strain evidence="1">Urdbean</strain>
    </source>
</reference>
<evidence type="ECO:0000313" key="1">
    <source>
        <dbReference type="EMBL" id="WVZ26593.1"/>
    </source>
</evidence>
<accession>A0AAQ3PDS8</accession>
<dbReference type="AlphaFoldDB" id="A0AAQ3PDS8"/>
<dbReference type="EMBL" id="CP144700">
    <property type="protein sequence ID" value="WVZ26593.1"/>
    <property type="molecule type" value="Genomic_DNA"/>
</dbReference>
<organism evidence="1 2">
    <name type="scientific">Vigna mungo</name>
    <name type="common">Black gram</name>
    <name type="synonym">Phaseolus mungo</name>
    <dbReference type="NCBI Taxonomy" id="3915"/>
    <lineage>
        <taxon>Eukaryota</taxon>
        <taxon>Viridiplantae</taxon>
        <taxon>Streptophyta</taxon>
        <taxon>Embryophyta</taxon>
        <taxon>Tracheophyta</taxon>
        <taxon>Spermatophyta</taxon>
        <taxon>Magnoliopsida</taxon>
        <taxon>eudicotyledons</taxon>
        <taxon>Gunneridae</taxon>
        <taxon>Pentapetalae</taxon>
        <taxon>rosids</taxon>
        <taxon>fabids</taxon>
        <taxon>Fabales</taxon>
        <taxon>Fabaceae</taxon>
        <taxon>Papilionoideae</taxon>
        <taxon>50 kb inversion clade</taxon>
        <taxon>NPAAA clade</taxon>
        <taxon>indigoferoid/millettioid clade</taxon>
        <taxon>Phaseoleae</taxon>
        <taxon>Vigna</taxon>
    </lineage>
</organism>
<sequence length="105" mass="11995">MYVLRKNINSVDPRSKCYKGDPLYDLVAFRRLIGRLIYHTNTRSDITYVVHHLSQYVVGPTNDLDLVGCSDSRKSTIGYIFYLVNSPVSWKSKMQSTISRSSSEA</sequence>
<evidence type="ECO:0000313" key="2">
    <source>
        <dbReference type="Proteomes" id="UP001374535"/>
    </source>
</evidence>
<dbReference type="PANTHER" id="PTHR11439">
    <property type="entry name" value="GAG-POL-RELATED RETROTRANSPOSON"/>
    <property type="match status" value="1"/>
</dbReference>
<name>A0AAQ3PDS8_VIGMU</name>
<dbReference type="PANTHER" id="PTHR11439:SF470">
    <property type="entry name" value="CYSTEINE-RICH RLK (RECEPTOR-LIKE PROTEIN KINASE) 8"/>
    <property type="match status" value="1"/>
</dbReference>
<dbReference type="Proteomes" id="UP001374535">
    <property type="component" value="Chromosome 1"/>
</dbReference>
<gene>
    <name evidence="1" type="ORF">V8G54_005137</name>
</gene>
<proteinExistence type="predicted"/>